<dbReference type="AlphaFoldDB" id="A0A3Q0IKU5"/>
<organism evidence="1 2">
    <name type="scientific">Diaphorina citri</name>
    <name type="common">Asian citrus psyllid</name>
    <dbReference type="NCBI Taxonomy" id="121845"/>
    <lineage>
        <taxon>Eukaryota</taxon>
        <taxon>Metazoa</taxon>
        <taxon>Ecdysozoa</taxon>
        <taxon>Arthropoda</taxon>
        <taxon>Hexapoda</taxon>
        <taxon>Insecta</taxon>
        <taxon>Pterygota</taxon>
        <taxon>Neoptera</taxon>
        <taxon>Paraneoptera</taxon>
        <taxon>Hemiptera</taxon>
        <taxon>Sternorrhyncha</taxon>
        <taxon>Psylloidea</taxon>
        <taxon>Psyllidae</taxon>
        <taxon>Diaphorininae</taxon>
        <taxon>Diaphorina</taxon>
    </lineage>
</organism>
<evidence type="ECO:0000313" key="1">
    <source>
        <dbReference type="Proteomes" id="UP000079169"/>
    </source>
</evidence>
<evidence type="ECO:0000313" key="2">
    <source>
        <dbReference type="RefSeq" id="XP_026676792.1"/>
    </source>
</evidence>
<name>A0A3Q0IKU5_DIACI</name>
<proteinExistence type="predicted"/>
<reference evidence="2" key="1">
    <citation type="submission" date="2025-08" db="UniProtKB">
        <authorList>
            <consortium name="RefSeq"/>
        </authorList>
    </citation>
    <scope>IDENTIFICATION</scope>
</reference>
<dbReference type="GeneID" id="113465977"/>
<sequence length="319" mass="36055">MFNRTERTQILSLSTRGIGFGTMYVATMARRYQQDIIVPSIYSMYRAFLALLEAKLQICPILSRYLNVTLQYNLDAHMLHLACTTSFVPHPISRIINAVGILKYKECSYAPAVASSPISQAGYMIPIPNNLLLSNLRQNVVALSNPATPEPIRITFEQNNPIPGAIWVDHLLMNPDEIMPENYNYNALCQDVFGFEPFLVSLQRHAPNLVGEKLDFNSKGSRSLFVSNDMSNMHIQPRLEGETMDDYLSRHPYVGNITSYTTMYKLSPRVQLLGQINLLGERPPLENYVYPMYFHQSEASAACDIISSDYTSILVSQLV</sequence>
<dbReference type="Proteomes" id="UP000079169">
    <property type="component" value="Unplaced"/>
</dbReference>
<accession>A0A3Q0IKU5</accession>
<protein>
    <submittedName>
        <fullName evidence="2">Uncharacterized protein LOC113465977</fullName>
    </submittedName>
</protein>
<gene>
    <name evidence="2" type="primary">LOC113465977</name>
</gene>
<dbReference type="KEGG" id="dci:113465977"/>
<dbReference type="RefSeq" id="XP_026676792.1">
    <property type="nucleotide sequence ID" value="XM_026820991.1"/>
</dbReference>
<dbReference type="PaxDb" id="121845-A0A3Q0IKU5"/>
<keyword evidence="1" id="KW-1185">Reference proteome</keyword>